<sequence>MPAWFNAARISEPLPVKSKSSMPSSCVARTPARPEQFVTNGANLAGNAPTLMLAEPTRR</sequence>
<dbReference type="EMBL" id="CP031742">
    <property type="protein sequence ID" value="AXQ58763.1"/>
    <property type="molecule type" value="Genomic_DNA"/>
</dbReference>
<dbReference type="KEGG" id="sky:D0C37_31970"/>
<protein>
    <submittedName>
        <fullName evidence="2">Uncharacterized protein</fullName>
    </submittedName>
</protein>
<dbReference type="AlphaFoldDB" id="A0A385DJV5"/>
<evidence type="ECO:0000313" key="3">
    <source>
        <dbReference type="Proteomes" id="UP000259636"/>
    </source>
</evidence>
<dbReference type="KEGG" id="sky:D0C37_00075"/>
<dbReference type="EMBL" id="CP031742">
    <property type="protein sequence ID" value="AXQ53201.1"/>
    <property type="molecule type" value="Genomic_DNA"/>
</dbReference>
<gene>
    <name evidence="1" type="ORF">D0C37_00075</name>
    <name evidence="2" type="ORF">D0C37_31970</name>
</gene>
<accession>A0A385DJV5</accession>
<evidence type="ECO:0000313" key="1">
    <source>
        <dbReference type="EMBL" id="AXQ53201.1"/>
    </source>
</evidence>
<name>A0A385DJV5_9ACTN</name>
<organism evidence="2 3">
    <name type="scientific">Streptomyces koyangensis</name>
    <dbReference type="NCBI Taxonomy" id="188770"/>
    <lineage>
        <taxon>Bacteria</taxon>
        <taxon>Bacillati</taxon>
        <taxon>Actinomycetota</taxon>
        <taxon>Actinomycetes</taxon>
        <taxon>Kitasatosporales</taxon>
        <taxon>Streptomycetaceae</taxon>
        <taxon>Streptomyces</taxon>
        <taxon>Streptomyces aurantiacus group</taxon>
    </lineage>
</organism>
<dbReference type="Proteomes" id="UP000259636">
    <property type="component" value="Chromosome"/>
</dbReference>
<reference evidence="2 3" key="1">
    <citation type="submission" date="2018-08" db="EMBL/GenBank/DDBJ databases">
        <authorList>
            <person name="Ferrada E.E."/>
            <person name="Latorre B.A."/>
        </authorList>
    </citation>
    <scope>NUCLEOTIDE SEQUENCE [LARGE SCALE GENOMIC DNA]</scope>
    <source>
        <strain evidence="2 3">VK-A60T</strain>
    </source>
</reference>
<proteinExistence type="predicted"/>
<evidence type="ECO:0000313" key="2">
    <source>
        <dbReference type="EMBL" id="AXQ58763.1"/>
    </source>
</evidence>